<evidence type="ECO:0000256" key="8">
    <source>
        <dbReference type="ARBA" id="ARBA00023034"/>
    </source>
</evidence>
<evidence type="ECO:0000256" key="5">
    <source>
        <dbReference type="ARBA" id="ARBA00022692"/>
    </source>
</evidence>
<evidence type="ECO:0000256" key="1">
    <source>
        <dbReference type="ARBA" id="ARBA00004323"/>
    </source>
</evidence>
<comment type="subcellular location">
    <subcellularLocation>
        <location evidence="1">Golgi apparatus membrane</location>
        <topology evidence="1">Single-pass type II membrane protein</topology>
    </subcellularLocation>
</comment>
<evidence type="ECO:0000256" key="3">
    <source>
        <dbReference type="ARBA" id="ARBA00009105"/>
    </source>
</evidence>
<dbReference type="RefSeq" id="XP_062648180.1">
    <property type="nucleotide sequence ID" value="XM_062794623.1"/>
</dbReference>
<dbReference type="AlphaFoldDB" id="A0AAN6U1E6"/>
<protein>
    <submittedName>
        <fullName evidence="10">Glycosyltransferase family 71 protein</fullName>
    </submittedName>
</protein>
<reference evidence="10" key="2">
    <citation type="submission" date="2023-05" db="EMBL/GenBank/DDBJ databases">
        <authorList>
            <consortium name="Lawrence Berkeley National Laboratory"/>
            <person name="Steindorff A."/>
            <person name="Hensen N."/>
            <person name="Bonometti L."/>
            <person name="Westerberg I."/>
            <person name="Brannstrom I.O."/>
            <person name="Guillou S."/>
            <person name="Cros-Aarteil S."/>
            <person name="Calhoun S."/>
            <person name="Haridas S."/>
            <person name="Kuo A."/>
            <person name="Mondo S."/>
            <person name="Pangilinan J."/>
            <person name="Riley R."/>
            <person name="Labutti K."/>
            <person name="Andreopoulos B."/>
            <person name="Lipzen A."/>
            <person name="Chen C."/>
            <person name="Yanf M."/>
            <person name="Daum C."/>
            <person name="Ng V."/>
            <person name="Clum A."/>
            <person name="Ohm R."/>
            <person name="Martin F."/>
            <person name="Silar P."/>
            <person name="Natvig D."/>
            <person name="Lalanne C."/>
            <person name="Gautier V."/>
            <person name="Ament-Velasquez S.L."/>
            <person name="Kruys A."/>
            <person name="Hutchinson M.I."/>
            <person name="Powell A.J."/>
            <person name="Barry K."/>
            <person name="Miller A.N."/>
            <person name="Grigoriev I.V."/>
            <person name="Debuchy R."/>
            <person name="Gladieux P."/>
            <person name="Thoren M.H."/>
            <person name="Johannesson H."/>
        </authorList>
    </citation>
    <scope>NUCLEOTIDE SEQUENCE</scope>
    <source>
        <strain evidence="10">CBS 731.68</strain>
    </source>
</reference>
<evidence type="ECO:0000313" key="10">
    <source>
        <dbReference type="EMBL" id="KAK4124409.1"/>
    </source>
</evidence>
<dbReference type="InterPro" id="IPR022751">
    <property type="entry name" value="Alpha_mannosyltransferase"/>
</dbReference>
<gene>
    <name evidence="10" type="ORF">N657DRAFT_655653</name>
</gene>
<proteinExistence type="inferred from homology"/>
<keyword evidence="9" id="KW-0472">Membrane</keyword>
<accession>A0AAN6U1E6</accession>
<keyword evidence="5" id="KW-0812">Transmembrane</keyword>
<name>A0AAN6U1E6_9PEZI</name>
<comment type="caution">
    <text evidence="10">The sequence shown here is derived from an EMBL/GenBank/DDBJ whole genome shotgun (WGS) entry which is preliminary data.</text>
</comment>
<dbReference type="GO" id="GO:0000026">
    <property type="term" value="F:alpha-1,2-mannosyltransferase activity"/>
    <property type="evidence" value="ECO:0007669"/>
    <property type="project" value="TreeGrafter"/>
</dbReference>
<keyword evidence="7" id="KW-1133">Transmembrane helix</keyword>
<keyword evidence="11" id="KW-1185">Reference proteome</keyword>
<reference evidence="10" key="1">
    <citation type="journal article" date="2023" name="Mol. Phylogenet. Evol.">
        <title>Genome-scale phylogeny and comparative genomics of the fungal order Sordariales.</title>
        <authorList>
            <person name="Hensen N."/>
            <person name="Bonometti L."/>
            <person name="Westerberg I."/>
            <person name="Brannstrom I.O."/>
            <person name="Guillou S."/>
            <person name="Cros-Aarteil S."/>
            <person name="Calhoun S."/>
            <person name="Haridas S."/>
            <person name="Kuo A."/>
            <person name="Mondo S."/>
            <person name="Pangilinan J."/>
            <person name="Riley R."/>
            <person name="LaButti K."/>
            <person name="Andreopoulos B."/>
            <person name="Lipzen A."/>
            <person name="Chen C."/>
            <person name="Yan M."/>
            <person name="Daum C."/>
            <person name="Ng V."/>
            <person name="Clum A."/>
            <person name="Steindorff A."/>
            <person name="Ohm R.A."/>
            <person name="Martin F."/>
            <person name="Silar P."/>
            <person name="Natvig D.O."/>
            <person name="Lalanne C."/>
            <person name="Gautier V."/>
            <person name="Ament-Velasquez S.L."/>
            <person name="Kruys A."/>
            <person name="Hutchinson M.I."/>
            <person name="Powell A.J."/>
            <person name="Barry K."/>
            <person name="Miller A.N."/>
            <person name="Grigoriev I.V."/>
            <person name="Debuchy R."/>
            <person name="Gladieux P."/>
            <person name="Hiltunen Thoren M."/>
            <person name="Johannesson H."/>
        </authorList>
    </citation>
    <scope>NUCLEOTIDE SEQUENCE</scope>
    <source>
        <strain evidence="10">CBS 731.68</strain>
    </source>
</reference>
<dbReference type="GO" id="GO:0046354">
    <property type="term" value="P:mannan biosynthetic process"/>
    <property type="evidence" value="ECO:0007669"/>
    <property type="project" value="TreeGrafter"/>
</dbReference>
<keyword evidence="4" id="KW-0808">Transferase</keyword>
<dbReference type="EMBL" id="MU853227">
    <property type="protein sequence ID" value="KAK4124409.1"/>
    <property type="molecule type" value="Genomic_DNA"/>
</dbReference>
<dbReference type="GeneID" id="87831392"/>
<evidence type="ECO:0000256" key="6">
    <source>
        <dbReference type="ARBA" id="ARBA00022968"/>
    </source>
</evidence>
<dbReference type="PANTHER" id="PTHR31646:SF1">
    <property type="entry name" value="ALPHA-1,2-MANNOSYLTRANSFERASE MNN2"/>
    <property type="match status" value="1"/>
</dbReference>
<evidence type="ECO:0000256" key="9">
    <source>
        <dbReference type="ARBA" id="ARBA00023136"/>
    </source>
</evidence>
<evidence type="ECO:0000256" key="4">
    <source>
        <dbReference type="ARBA" id="ARBA00022679"/>
    </source>
</evidence>
<comment type="similarity">
    <text evidence="3">Belongs to the MNN1/MNT family.</text>
</comment>
<keyword evidence="6" id="KW-0735">Signal-anchor</keyword>
<dbReference type="Pfam" id="PF11051">
    <property type="entry name" value="Mannosyl_trans3"/>
    <property type="match status" value="1"/>
</dbReference>
<sequence length="161" mass="18590">MDENEQESGQLMVGKRRYWYHLQLAAWLKNKQGEYYDKFLLGDKDMFSFAWHALKTDFGLPRKWLTSVGTRNDGFYCGHTFAQHHPDDRRIAFMHGGLTKIAALRVHVDIISDPTDYMPNRPGGLPVAMCTEMRDVKAGNFSELLPDFESEFTELGGYYTL</sequence>
<evidence type="ECO:0000256" key="2">
    <source>
        <dbReference type="ARBA" id="ARBA00004922"/>
    </source>
</evidence>
<keyword evidence="8" id="KW-0333">Golgi apparatus</keyword>
<comment type="pathway">
    <text evidence="2">Protein modification; protein glycosylation.</text>
</comment>
<evidence type="ECO:0000256" key="7">
    <source>
        <dbReference type="ARBA" id="ARBA00022989"/>
    </source>
</evidence>
<dbReference type="PANTHER" id="PTHR31646">
    <property type="entry name" value="ALPHA-1,2-MANNOSYLTRANSFERASE MNN2"/>
    <property type="match status" value="1"/>
</dbReference>
<dbReference type="Proteomes" id="UP001302602">
    <property type="component" value="Unassembled WGS sequence"/>
</dbReference>
<organism evidence="10 11">
    <name type="scientific">Parathielavia appendiculata</name>
    <dbReference type="NCBI Taxonomy" id="2587402"/>
    <lineage>
        <taxon>Eukaryota</taxon>
        <taxon>Fungi</taxon>
        <taxon>Dikarya</taxon>
        <taxon>Ascomycota</taxon>
        <taxon>Pezizomycotina</taxon>
        <taxon>Sordariomycetes</taxon>
        <taxon>Sordariomycetidae</taxon>
        <taxon>Sordariales</taxon>
        <taxon>Chaetomiaceae</taxon>
        <taxon>Parathielavia</taxon>
    </lineage>
</organism>
<dbReference type="GO" id="GO:0000139">
    <property type="term" value="C:Golgi membrane"/>
    <property type="evidence" value="ECO:0007669"/>
    <property type="project" value="UniProtKB-SubCell"/>
</dbReference>
<evidence type="ECO:0000313" key="11">
    <source>
        <dbReference type="Proteomes" id="UP001302602"/>
    </source>
</evidence>